<feature type="region of interest" description="Disordered" evidence="4">
    <location>
        <begin position="822"/>
        <end position="1048"/>
    </location>
</feature>
<evidence type="ECO:0000259" key="8">
    <source>
        <dbReference type="PROSITE" id="PS50853"/>
    </source>
</evidence>
<reference evidence="9" key="1">
    <citation type="submission" date="2021-01" db="UniProtKB">
        <authorList>
            <consortium name="EnsemblMetazoa"/>
        </authorList>
    </citation>
    <scope>IDENTIFICATION</scope>
</reference>
<feature type="compositionally biased region" description="Low complexity" evidence="4">
    <location>
        <begin position="835"/>
        <end position="893"/>
    </location>
</feature>
<evidence type="ECO:0000256" key="4">
    <source>
        <dbReference type="SAM" id="MobiDB-lite"/>
    </source>
</evidence>
<dbReference type="InterPro" id="IPR007110">
    <property type="entry name" value="Ig-like_dom"/>
</dbReference>
<feature type="domain" description="Ig-like" evidence="7">
    <location>
        <begin position="21"/>
        <end position="96"/>
    </location>
</feature>
<feature type="compositionally biased region" description="Low complexity" evidence="4">
    <location>
        <begin position="916"/>
        <end position="961"/>
    </location>
</feature>
<organism evidence="9 10">
    <name type="scientific">Clytia hemisphaerica</name>
    <dbReference type="NCBI Taxonomy" id="252671"/>
    <lineage>
        <taxon>Eukaryota</taxon>
        <taxon>Metazoa</taxon>
        <taxon>Cnidaria</taxon>
        <taxon>Hydrozoa</taxon>
        <taxon>Hydroidolina</taxon>
        <taxon>Leptothecata</taxon>
        <taxon>Obeliida</taxon>
        <taxon>Clytiidae</taxon>
        <taxon>Clytia</taxon>
    </lineage>
</organism>
<dbReference type="AlphaFoldDB" id="A0A7M5URU0"/>
<proteinExistence type="predicted"/>
<feature type="transmembrane region" description="Helical" evidence="5">
    <location>
        <begin position="1088"/>
        <end position="1110"/>
    </location>
</feature>
<dbReference type="InterPro" id="IPR003598">
    <property type="entry name" value="Ig_sub2"/>
</dbReference>
<keyword evidence="3" id="KW-1015">Disulfide bond</keyword>
<feature type="compositionally biased region" description="Basic and acidic residues" evidence="4">
    <location>
        <begin position="977"/>
        <end position="1008"/>
    </location>
</feature>
<evidence type="ECO:0000256" key="6">
    <source>
        <dbReference type="SAM" id="SignalP"/>
    </source>
</evidence>
<dbReference type="PANTHER" id="PTHR45080:SF8">
    <property type="entry name" value="IG-LIKE DOMAIN-CONTAINING PROTEIN"/>
    <property type="match status" value="1"/>
</dbReference>
<evidence type="ECO:0000259" key="7">
    <source>
        <dbReference type="PROSITE" id="PS50835"/>
    </source>
</evidence>
<dbReference type="Gene3D" id="2.60.40.10">
    <property type="entry name" value="Immunoglobulins"/>
    <property type="match status" value="5"/>
</dbReference>
<evidence type="ECO:0000256" key="3">
    <source>
        <dbReference type="ARBA" id="ARBA00023157"/>
    </source>
</evidence>
<dbReference type="InterPro" id="IPR003961">
    <property type="entry name" value="FN3_dom"/>
</dbReference>
<feature type="chain" id="PRO_5029650065" evidence="6">
    <location>
        <begin position="18"/>
        <end position="1121"/>
    </location>
</feature>
<dbReference type="PANTHER" id="PTHR45080">
    <property type="entry name" value="CONTACTIN 5"/>
    <property type="match status" value="1"/>
</dbReference>
<feature type="signal peptide" evidence="6">
    <location>
        <begin position="1"/>
        <end position="17"/>
    </location>
</feature>
<feature type="domain" description="Ig-like" evidence="7">
    <location>
        <begin position="414"/>
        <end position="509"/>
    </location>
</feature>
<dbReference type="InterPro" id="IPR050958">
    <property type="entry name" value="Cell_Adh-Cytoskel_Orgn"/>
</dbReference>
<dbReference type="RefSeq" id="XP_066933178.1">
    <property type="nucleotide sequence ID" value="XM_067077077.1"/>
</dbReference>
<feature type="domain" description="Ig-like" evidence="7">
    <location>
        <begin position="318"/>
        <end position="408"/>
    </location>
</feature>
<dbReference type="CDD" id="cd00096">
    <property type="entry name" value="Ig"/>
    <property type="match status" value="3"/>
</dbReference>
<dbReference type="SUPFAM" id="SSF49265">
    <property type="entry name" value="Fibronectin type III"/>
    <property type="match status" value="1"/>
</dbReference>
<evidence type="ECO:0000313" key="9">
    <source>
        <dbReference type="EnsemblMetazoa" id="CLYHEMP004770.1"/>
    </source>
</evidence>
<protein>
    <submittedName>
        <fullName evidence="9">Uncharacterized protein</fullName>
    </submittedName>
</protein>
<dbReference type="SMART" id="SM00409">
    <property type="entry name" value="IG"/>
    <property type="match status" value="4"/>
</dbReference>
<feature type="domain" description="Ig-like" evidence="7">
    <location>
        <begin position="518"/>
        <end position="607"/>
    </location>
</feature>
<keyword evidence="5" id="KW-0812">Transmembrane</keyword>
<dbReference type="EnsemblMetazoa" id="CLYHEMT004770.1">
    <property type="protein sequence ID" value="CLYHEMP004770.1"/>
    <property type="gene ID" value="CLYHEMG004770"/>
</dbReference>
<accession>A0A7M5URU0</accession>
<feature type="domain" description="Fibronectin type-III" evidence="8">
    <location>
        <begin position="221"/>
        <end position="315"/>
    </location>
</feature>
<dbReference type="PROSITE" id="PS50835">
    <property type="entry name" value="IG_LIKE"/>
    <property type="match status" value="4"/>
</dbReference>
<dbReference type="SMART" id="SM00408">
    <property type="entry name" value="IGc2"/>
    <property type="match status" value="3"/>
</dbReference>
<dbReference type="OrthoDB" id="6512291at2759"/>
<dbReference type="SMART" id="SM00060">
    <property type="entry name" value="FN3"/>
    <property type="match status" value="1"/>
</dbReference>
<dbReference type="CDD" id="cd00063">
    <property type="entry name" value="FN3"/>
    <property type="match status" value="1"/>
</dbReference>
<evidence type="ECO:0000256" key="2">
    <source>
        <dbReference type="ARBA" id="ARBA00022737"/>
    </source>
</evidence>
<name>A0A7M5URU0_9CNID</name>
<dbReference type="GO" id="GO:0005886">
    <property type="term" value="C:plasma membrane"/>
    <property type="evidence" value="ECO:0007669"/>
    <property type="project" value="TreeGrafter"/>
</dbReference>
<dbReference type="Proteomes" id="UP000594262">
    <property type="component" value="Unplaced"/>
</dbReference>
<feature type="compositionally biased region" description="Low complexity" evidence="4">
    <location>
        <begin position="1009"/>
        <end position="1040"/>
    </location>
</feature>
<dbReference type="InterPro" id="IPR013783">
    <property type="entry name" value="Ig-like_fold"/>
</dbReference>
<dbReference type="SUPFAM" id="SSF48726">
    <property type="entry name" value="Immunoglobulin"/>
    <property type="match status" value="4"/>
</dbReference>
<sequence length="1121" mass="125284">MIWTSILICFTITLVTANDPPTVGWAGPSYTTRKEGESFEFFCNSGSKPTPKVTWIKDGAELDTSQSTIYIPDGNKLKIPKVTSEVAGKYRCKVENEFGSNILGWDLNLIVPYMEDVFAYTPRNNFFYASKRQAWANCAAPKGSPRPLITFINGTSGKPINTDEARIETRMFSRGDMLLYQMLVKDATDYDTHTKWACKASSAAGDKYSYFKVEFYKAPAAPSNIKFTDRLEGFILNWDFIRNDISHYHFRLTTSDNKVLEYKMKETTEHEIYITKYEIRNLERGKTYKVEMRAVDKDGQIGEWSNPINYKTVTEIAPYLDYPLPLKTPVAEGVKHIVKCQIRGEPIPKIVWTLNGKQISESNSDYEMVNDKGELILVKPVRDRLNGIYQCQGTNKLGSIKNNPTTLDVEWIEKKFEFSPRNHTFYRGLRFIRISCRPPKSSPAADVDWLWNDRKINPFTISNFAKVVYNDPLGVLYHALEIRKPTSALAGNYSCVAKNVGGTQFANLTVKEILPKKPLAISDPKSLTQLFADKEESFKLSCHFLADPTPSIVWYHNKQKINMENNPYFSVTDDGKGLSTLTLKSLNKIHHGDYYCTATNEHGTTTTTNGFIDLIYMDPDFVYWQKETYVYDKPGYKHANIICRPPKGNPSTRVVWSNGTEDNLQYQSNPDQTWITNDLENGNFVMKIDNAVKYVGYGLVGCAAWNHKIGFAGKYNLQLTKLVKVGAPKIESTKVTFESATAMKVTVKLEKERYDAEFTITVTGKKDSTGNVRRRRRNTDEVIYTNKTKSLENTVEADMWRFSDIKVQVTASDPAEQKTEAIMEVPDSDIPPKPTTTTPKPTTTTTPEPTTTTTEPPTTMTTQAPTTTTTPEPTTTTTKAPTTTTTQAETTAKATEKTVEITTKATTTEKAKETTESATTTTTTTQSATSSTESLKTTEQSMTTTTTQSTTSTTEAEPTTESEVKKVDPVTTVKSTELTEKATETTEKATESTEKTTESTEKATETTEKPTQTTEKTTEKSSSSTENPKTTTLADTTTTTEETDEKVATTNKNGVVSVATPTTEATLNVKSSNSGKTTSGKKLKDVQLVGIIVGACVFFILILILVMWLVRRSRSRSSKGY</sequence>
<dbReference type="InterPro" id="IPR003599">
    <property type="entry name" value="Ig_sub"/>
</dbReference>
<keyword evidence="1 6" id="KW-0732">Signal</keyword>
<dbReference type="PROSITE" id="PS50853">
    <property type="entry name" value="FN3"/>
    <property type="match status" value="1"/>
</dbReference>
<dbReference type="GeneID" id="136820842"/>
<evidence type="ECO:0000313" key="10">
    <source>
        <dbReference type="Proteomes" id="UP000594262"/>
    </source>
</evidence>
<keyword evidence="5" id="KW-0472">Membrane</keyword>
<dbReference type="InterPro" id="IPR036179">
    <property type="entry name" value="Ig-like_dom_sf"/>
</dbReference>
<dbReference type="InterPro" id="IPR036116">
    <property type="entry name" value="FN3_sf"/>
</dbReference>
<keyword evidence="2" id="KW-0677">Repeat</keyword>
<keyword evidence="10" id="KW-1185">Reference proteome</keyword>
<evidence type="ECO:0000256" key="1">
    <source>
        <dbReference type="ARBA" id="ARBA00022729"/>
    </source>
</evidence>
<dbReference type="Pfam" id="PF07679">
    <property type="entry name" value="I-set"/>
    <property type="match status" value="3"/>
</dbReference>
<evidence type="ECO:0000256" key="5">
    <source>
        <dbReference type="SAM" id="Phobius"/>
    </source>
</evidence>
<dbReference type="InterPro" id="IPR013098">
    <property type="entry name" value="Ig_I-set"/>
</dbReference>
<keyword evidence="5" id="KW-1133">Transmembrane helix</keyword>
<dbReference type="GO" id="GO:0007156">
    <property type="term" value="P:homophilic cell adhesion via plasma membrane adhesion molecules"/>
    <property type="evidence" value="ECO:0007669"/>
    <property type="project" value="TreeGrafter"/>
</dbReference>